<feature type="transmembrane region" description="Helical" evidence="1">
    <location>
        <begin position="266"/>
        <end position="284"/>
    </location>
</feature>
<reference evidence="2" key="1">
    <citation type="submission" date="2016-10" db="EMBL/GenBank/DDBJ databases">
        <authorList>
            <person name="de Groot N.N."/>
        </authorList>
    </citation>
    <scope>NUCLEOTIDE SEQUENCE</scope>
</reference>
<keyword evidence="1" id="KW-0472">Membrane</keyword>
<organism evidence="2">
    <name type="scientific">hydrothermal vent metagenome</name>
    <dbReference type="NCBI Taxonomy" id="652676"/>
    <lineage>
        <taxon>unclassified sequences</taxon>
        <taxon>metagenomes</taxon>
        <taxon>ecological metagenomes</taxon>
    </lineage>
</organism>
<evidence type="ECO:0000256" key="1">
    <source>
        <dbReference type="SAM" id="Phobius"/>
    </source>
</evidence>
<accession>A0A1W1BAQ9</accession>
<dbReference type="AlphaFoldDB" id="A0A1W1BAQ9"/>
<keyword evidence="1" id="KW-0812">Transmembrane</keyword>
<gene>
    <name evidence="2" type="ORF">MNB_SV-9-295</name>
</gene>
<name>A0A1W1BAQ9_9ZZZZ</name>
<sequence length="347" mass="40009">MSKICSFIFLILINIFGISTLYGDTDYKYSYLPKTIYENQVFSITILEINSTSDNKIDFSFNNKSSEKPLNKKPLLVKNGNDTFHTFYFKAKSKSVVIPTLIIKDNFGITILKKHKIPIVKLKYRDDFCGVLSADMKIKTSQSSTYDESNNLVTLSIVAYEANIENIHLRDVIESGVENIKIQGAKVIAEFYVVVPVTQKKLKFTYFNTIKQQYIFLETNIDIKDSTVSTQSQLNPTNDNFDKFKKYLFSALIIIFFLLTMWKKDWFYLILMLVSVGFLLKFYMPKDEICISQGTSLYILPTNGSRVCTTTNEEFTTDVLNKRAEFYKIEDSNGVIGWIKDEDICKD</sequence>
<proteinExistence type="predicted"/>
<dbReference type="EMBL" id="FPHG01000002">
    <property type="protein sequence ID" value="SFV50634.1"/>
    <property type="molecule type" value="Genomic_DNA"/>
</dbReference>
<keyword evidence="1" id="KW-1133">Transmembrane helix</keyword>
<protein>
    <submittedName>
        <fullName evidence="2">Putative periplasmic protein</fullName>
    </submittedName>
</protein>
<evidence type="ECO:0000313" key="2">
    <source>
        <dbReference type="EMBL" id="SFV50634.1"/>
    </source>
</evidence>
<feature type="transmembrane region" description="Helical" evidence="1">
    <location>
        <begin position="244"/>
        <end position="261"/>
    </location>
</feature>